<evidence type="ECO:0000256" key="8">
    <source>
        <dbReference type="RuleBase" id="RU003375"/>
    </source>
</evidence>
<keyword evidence="8 11" id="KW-0496">Mitochondrion</keyword>
<keyword evidence="4 8" id="KW-0812">Transmembrane</keyword>
<dbReference type="GO" id="GO:0004129">
    <property type="term" value="F:cytochrome-c oxidase activity"/>
    <property type="evidence" value="ECO:0007669"/>
    <property type="project" value="InterPro"/>
</dbReference>
<dbReference type="EMBL" id="MN737481">
    <property type="protein sequence ID" value="QHD26486.1"/>
    <property type="molecule type" value="Genomic_DNA"/>
</dbReference>
<reference evidence="11" key="1">
    <citation type="submission" date="2019-11" db="EMBL/GenBank/DDBJ databases">
        <title>Complete mitochondrial genome of the stingless bee Lepidotrigona terminata.</title>
        <authorList>
            <person name="Wang C.-Y."/>
            <person name="Zhao M."/>
            <person name="Xu H.-L."/>
            <person name="Zhang F.-L."/>
            <person name="Zhong Y.-H."/>
            <person name="Feng Y."/>
            <person name="Wang S.-J."/>
        </authorList>
    </citation>
    <scope>NUCLEOTIDE SEQUENCE</scope>
</reference>
<evidence type="ECO:0000256" key="9">
    <source>
        <dbReference type="SAM" id="Phobius"/>
    </source>
</evidence>
<evidence type="ECO:0000256" key="7">
    <source>
        <dbReference type="ARBA" id="ARBA00023136"/>
    </source>
</evidence>
<dbReference type="PANTHER" id="PTHR11403">
    <property type="entry name" value="CYTOCHROME C OXIDASE SUBUNIT III"/>
    <property type="match status" value="1"/>
</dbReference>
<evidence type="ECO:0000313" key="11">
    <source>
        <dbReference type="EMBL" id="QHD26486.1"/>
    </source>
</evidence>
<evidence type="ECO:0000259" key="10">
    <source>
        <dbReference type="PROSITE" id="PS50253"/>
    </source>
</evidence>
<keyword evidence="7 9" id="KW-0472">Membrane</keyword>
<feature type="transmembrane region" description="Helical" evidence="9">
    <location>
        <begin position="190"/>
        <end position="217"/>
    </location>
</feature>
<evidence type="ECO:0000256" key="3">
    <source>
        <dbReference type="ARBA" id="ARBA00015944"/>
    </source>
</evidence>
<keyword evidence="5" id="KW-1278">Translocase</keyword>
<dbReference type="SUPFAM" id="SSF81452">
    <property type="entry name" value="Cytochrome c oxidase subunit III-like"/>
    <property type="match status" value="1"/>
</dbReference>
<geneLocation type="mitochondrion" evidence="11"/>
<dbReference type="InterPro" id="IPR033945">
    <property type="entry name" value="Cyt_c_oxase_su3_dom"/>
</dbReference>
<comment type="function">
    <text evidence="8">Component of the cytochrome c oxidase, the last enzyme in the mitochondrial electron transport chain which drives oxidative phosphorylation. The respiratory chain contains 3 multisubunit complexes succinate dehydrogenase (complex II, CII), ubiquinol-cytochrome c oxidoreductase (cytochrome b-c1 complex, complex III, CIII) and cytochrome c oxidase (complex IV, CIV), that cooperate to transfer electrons derived from NADH and succinate to molecular oxygen, creating an electrochemical gradient over the inner membrane that drives transmembrane transport and the ATP synthase. Cytochrome c oxidase is the component of the respiratory chain that catalyzes the reduction of oxygen to water. Electrons originating from reduced cytochrome c in the intermembrane space (IMS) are transferred via the dinuclear copper A center (CU(A)) of subunit 2 and heme A of subunit 1 to the active site in subunit 1, a binuclear center (BNC) formed by heme A3 and copper B (CU(B)). The BNC reduces molecular oxygen to 2 water molecules using 4 electrons from cytochrome c in the IMS and 4 protons from the mitochondrial matrix.</text>
</comment>
<feature type="transmembrane region" description="Helical" evidence="9">
    <location>
        <begin position="12"/>
        <end position="33"/>
    </location>
</feature>
<dbReference type="InterPro" id="IPR000298">
    <property type="entry name" value="Cyt_c_oxidase-like_su3"/>
</dbReference>
<keyword evidence="6 9" id="KW-1133">Transmembrane helix</keyword>
<organism evidence="11">
    <name type="scientific">Lepidotrigona terminata</name>
    <dbReference type="NCBI Taxonomy" id="398115"/>
    <lineage>
        <taxon>Eukaryota</taxon>
        <taxon>Metazoa</taxon>
        <taxon>Ecdysozoa</taxon>
        <taxon>Arthropoda</taxon>
        <taxon>Hexapoda</taxon>
        <taxon>Insecta</taxon>
        <taxon>Pterygota</taxon>
        <taxon>Neoptera</taxon>
        <taxon>Endopterygota</taxon>
        <taxon>Hymenoptera</taxon>
        <taxon>Apocrita</taxon>
        <taxon>Aculeata</taxon>
        <taxon>Apoidea</taxon>
        <taxon>Anthophila</taxon>
        <taxon>Apidae</taxon>
        <taxon>Lepidotrigona</taxon>
    </lineage>
</organism>
<evidence type="ECO:0000256" key="4">
    <source>
        <dbReference type="ARBA" id="ARBA00022692"/>
    </source>
</evidence>
<evidence type="ECO:0000256" key="6">
    <source>
        <dbReference type="ARBA" id="ARBA00022989"/>
    </source>
</evidence>
<sequence>MKKNFPYFMVSLSPWPIIMSINLMNFLVSTIIWINMKNFLLMTLMFFNILVVMFLWNRDIVRESTFMGKHTLTLKNMIKMSMIMFILSELFFFISFFWTFFHSSISPSIEIDMVWPPKAIKVFNFNEIPLLNTFTLVTSGFLVTISHHQLINNNMSKSIKMMMFTILMGAYFSTIQLLEYKESYFCLNDSVYSSIFFISTGFHGIHVIVGTLFLMVSMFRMYNMHFSKIQNINYELSIWYWHFVDIIWLFLYFFYYVLV</sequence>
<name>A0A6B9MP41_9HYME</name>
<gene>
    <name evidence="11" type="primary">COX3</name>
</gene>
<feature type="domain" description="Heme-copper oxidase subunit III family profile" evidence="10">
    <location>
        <begin position="3"/>
        <end position="259"/>
    </location>
</feature>
<dbReference type="Gene3D" id="1.10.287.70">
    <property type="match status" value="1"/>
</dbReference>
<evidence type="ECO:0000256" key="1">
    <source>
        <dbReference type="ARBA" id="ARBA00004141"/>
    </source>
</evidence>
<feature type="transmembrane region" description="Helical" evidence="9">
    <location>
        <begin position="77"/>
        <end position="101"/>
    </location>
</feature>
<dbReference type="CDD" id="cd01665">
    <property type="entry name" value="Cyt_c_Oxidase_III"/>
    <property type="match status" value="1"/>
</dbReference>
<dbReference type="PANTHER" id="PTHR11403:SF7">
    <property type="entry name" value="CYTOCHROME C OXIDASE SUBUNIT 3"/>
    <property type="match status" value="1"/>
</dbReference>
<dbReference type="Pfam" id="PF00510">
    <property type="entry name" value="COX3"/>
    <property type="match status" value="1"/>
</dbReference>
<dbReference type="GO" id="GO:0016020">
    <property type="term" value="C:membrane"/>
    <property type="evidence" value="ECO:0007669"/>
    <property type="project" value="UniProtKB-SubCell"/>
</dbReference>
<dbReference type="InterPro" id="IPR013833">
    <property type="entry name" value="Cyt_c_oxidase_su3_a-hlx"/>
</dbReference>
<proteinExistence type="inferred from homology"/>
<dbReference type="GO" id="GO:0006123">
    <property type="term" value="P:mitochondrial electron transport, cytochrome c to oxygen"/>
    <property type="evidence" value="ECO:0007669"/>
    <property type="project" value="TreeGrafter"/>
</dbReference>
<feature type="transmembrane region" description="Helical" evidence="9">
    <location>
        <begin position="238"/>
        <end position="258"/>
    </location>
</feature>
<dbReference type="GO" id="GO:0005739">
    <property type="term" value="C:mitochondrion"/>
    <property type="evidence" value="ECO:0007669"/>
    <property type="project" value="TreeGrafter"/>
</dbReference>
<protein>
    <recommendedName>
        <fullName evidence="3 8">Cytochrome c oxidase subunit 3</fullName>
    </recommendedName>
</protein>
<evidence type="ECO:0000256" key="2">
    <source>
        <dbReference type="ARBA" id="ARBA00010581"/>
    </source>
</evidence>
<dbReference type="PROSITE" id="PS50253">
    <property type="entry name" value="COX3"/>
    <property type="match status" value="1"/>
</dbReference>
<dbReference type="InterPro" id="IPR035973">
    <property type="entry name" value="Cyt_c_oxidase_su3-like_sf"/>
</dbReference>
<feature type="transmembrane region" description="Helical" evidence="9">
    <location>
        <begin position="159"/>
        <end position="178"/>
    </location>
</feature>
<feature type="transmembrane region" description="Helical" evidence="9">
    <location>
        <begin position="128"/>
        <end position="147"/>
    </location>
</feature>
<accession>A0A6B9MP41</accession>
<comment type="similarity">
    <text evidence="2 8">Belongs to the cytochrome c oxidase subunit 3 family.</text>
</comment>
<dbReference type="Gene3D" id="1.20.120.80">
    <property type="entry name" value="Cytochrome c oxidase, subunit III, four-helix bundle"/>
    <property type="match status" value="1"/>
</dbReference>
<feature type="transmembrane region" description="Helical" evidence="9">
    <location>
        <begin position="39"/>
        <end position="56"/>
    </location>
</feature>
<dbReference type="InterPro" id="IPR024791">
    <property type="entry name" value="Cyt_c/ubiquinol_Oxase_su3"/>
</dbReference>
<dbReference type="AlphaFoldDB" id="A0A6B9MP41"/>
<comment type="subcellular location">
    <subcellularLocation>
        <location evidence="1">Membrane</location>
        <topology evidence="1">Multi-pass membrane protein</topology>
    </subcellularLocation>
</comment>
<evidence type="ECO:0000256" key="5">
    <source>
        <dbReference type="ARBA" id="ARBA00022967"/>
    </source>
</evidence>